<keyword evidence="1 2" id="KW-0732">Signal</keyword>
<reference evidence="3 4" key="1">
    <citation type="submission" date="2016-11" db="EMBL/GenBank/DDBJ databases">
        <authorList>
            <person name="Jaros S."/>
            <person name="Januszkiewicz K."/>
            <person name="Wedrychowicz H."/>
        </authorList>
    </citation>
    <scope>NUCLEOTIDE SEQUENCE [LARGE SCALE GENOMIC DNA]</scope>
    <source>
        <strain evidence="3 4">CGMCC 1.10190</strain>
    </source>
</reference>
<name>A0A1M5WCM2_9BURK</name>
<dbReference type="SUPFAM" id="SSF53850">
    <property type="entry name" value="Periplasmic binding protein-like II"/>
    <property type="match status" value="1"/>
</dbReference>
<dbReference type="PANTHER" id="PTHR30006">
    <property type="entry name" value="THIAMINE-BINDING PERIPLASMIC PROTEIN-RELATED"/>
    <property type="match status" value="1"/>
</dbReference>
<dbReference type="RefSeq" id="WP_073103290.1">
    <property type="nucleotide sequence ID" value="NZ_FQXE01000005.1"/>
</dbReference>
<dbReference type="Pfam" id="PF13343">
    <property type="entry name" value="SBP_bac_6"/>
    <property type="match status" value="1"/>
</dbReference>
<feature type="signal peptide" evidence="2">
    <location>
        <begin position="1"/>
        <end position="28"/>
    </location>
</feature>
<dbReference type="Gene3D" id="3.40.190.10">
    <property type="entry name" value="Periplasmic binding protein-like II"/>
    <property type="match status" value="2"/>
</dbReference>
<dbReference type="AlphaFoldDB" id="A0A1M5WCM2"/>
<evidence type="ECO:0000313" key="3">
    <source>
        <dbReference type="EMBL" id="SHH85221.1"/>
    </source>
</evidence>
<evidence type="ECO:0000313" key="4">
    <source>
        <dbReference type="Proteomes" id="UP000184226"/>
    </source>
</evidence>
<dbReference type="EMBL" id="FQXE01000005">
    <property type="protein sequence ID" value="SHH85221.1"/>
    <property type="molecule type" value="Genomic_DNA"/>
</dbReference>
<dbReference type="STRING" id="658167.SAMN04488135_105191"/>
<accession>A0A1M5WCM2</accession>
<organism evidence="3 4">
    <name type="scientific">Pollutimonas bauzanensis</name>
    <dbReference type="NCBI Taxonomy" id="658167"/>
    <lineage>
        <taxon>Bacteria</taxon>
        <taxon>Pseudomonadati</taxon>
        <taxon>Pseudomonadota</taxon>
        <taxon>Betaproteobacteria</taxon>
        <taxon>Burkholderiales</taxon>
        <taxon>Alcaligenaceae</taxon>
        <taxon>Pollutimonas</taxon>
    </lineage>
</organism>
<feature type="chain" id="PRO_5012274227" evidence="2">
    <location>
        <begin position="29"/>
        <end position="348"/>
    </location>
</feature>
<evidence type="ECO:0000256" key="2">
    <source>
        <dbReference type="SAM" id="SignalP"/>
    </source>
</evidence>
<keyword evidence="4" id="KW-1185">Reference proteome</keyword>
<dbReference type="Proteomes" id="UP000184226">
    <property type="component" value="Unassembled WGS sequence"/>
</dbReference>
<sequence>MFVLSRAHLQIALMILALAALGPRGAAASDPALVAAAEKEGSLVVYGCDPPQTPVYIEAFKKRYPKIQVSSYLAGCWQIYNRHVTERKARKQAADVFFSLEDVLTKMQDEKLLQAYRSPELGNFPPDAAPADKDYLRVKTLILGIGANKSYLNGMQPPRDWFDFADPRKEWQGQITFFDPRTSSAAFSLLAALYQNFGEQKAVSIYQGLVKSGAELTPTTPAGLSKMLSGEKPLMFYVVNNHYSGAVAKGAPLEFIPPASGTISTPFSIAVLEGAPHPQAARLFVDFMMSDVQDIIHKANEYALRKGIPAPAGMPDLATVKVLPLDIAAALRDQPKLIEMWQRATGIR</sequence>
<proteinExistence type="predicted"/>
<dbReference type="OrthoDB" id="366726at2"/>
<gene>
    <name evidence="3" type="ORF">SAMN04488135_105191</name>
</gene>
<evidence type="ECO:0000256" key="1">
    <source>
        <dbReference type="ARBA" id="ARBA00022729"/>
    </source>
</evidence>
<protein>
    <submittedName>
        <fullName evidence="3">Extracellular solute-binding protein</fullName>
    </submittedName>
</protein>